<dbReference type="GO" id="GO:0019441">
    <property type="term" value="P:L-tryptophan catabolic process to kynurenine"/>
    <property type="evidence" value="ECO:0007669"/>
    <property type="project" value="InterPro"/>
</dbReference>
<proteinExistence type="inferred from homology"/>
<sequence>MAAATKDSNAPFCLDSYHVSEEFGFILPQPLEELPPYYQPWMDIALRVPELVHSHELRSCINRVGEDNKLTRTVDSLRLAHLALSVMTMGYVWQEGENDTVEVLPRNLAVPFWEVSQRLGLPPILVHADAVLANWKKRDPQGCCSVSQVGTTHGVSLWSLCW</sequence>
<dbReference type="Ensembl" id="ENSSORT00005013215.1">
    <property type="protein sequence ID" value="ENSSORP00005012813.1"/>
    <property type="gene ID" value="ENSSORG00005006695.1"/>
</dbReference>
<dbReference type="GO" id="GO:0034354">
    <property type="term" value="P:'de novo' NAD+ biosynthetic process from L-tryptophan"/>
    <property type="evidence" value="ECO:0007669"/>
    <property type="project" value="TreeGrafter"/>
</dbReference>
<reference evidence="5" key="2">
    <citation type="submission" date="2025-08" db="UniProtKB">
        <authorList>
            <consortium name="Ensembl"/>
        </authorList>
    </citation>
    <scope>IDENTIFICATION</scope>
</reference>
<dbReference type="GO" id="GO:0033754">
    <property type="term" value="F:indoleamine 2,3-dioxygenase activity"/>
    <property type="evidence" value="ECO:0007669"/>
    <property type="project" value="TreeGrafter"/>
</dbReference>
<keyword evidence="6" id="KW-1185">Reference proteome</keyword>
<dbReference type="GO" id="GO:0046872">
    <property type="term" value="F:metal ion binding"/>
    <property type="evidence" value="ECO:0007669"/>
    <property type="project" value="UniProtKB-KW"/>
</dbReference>
<evidence type="ECO:0000256" key="1">
    <source>
        <dbReference type="ARBA" id="ARBA00007119"/>
    </source>
</evidence>
<keyword evidence="4" id="KW-0823">Tryptophan catabolism</keyword>
<evidence type="ECO:0000313" key="6">
    <source>
        <dbReference type="Proteomes" id="UP000472271"/>
    </source>
</evidence>
<dbReference type="InterPro" id="IPR037217">
    <property type="entry name" value="Trp/Indoleamine_2_3_dOase-like"/>
</dbReference>
<organism evidence="5 6">
    <name type="scientific">Sphaeramia orbicularis</name>
    <name type="common">orbiculate cardinalfish</name>
    <dbReference type="NCBI Taxonomy" id="375764"/>
    <lineage>
        <taxon>Eukaryota</taxon>
        <taxon>Metazoa</taxon>
        <taxon>Chordata</taxon>
        <taxon>Craniata</taxon>
        <taxon>Vertebrata</taxon>
        <taxon>Euteleostomi</taxon>
        <taxon>Actinopterygii</taxon>
        <taxon>Neopterygii</taxon>
        <taxon>Teleostei</taxon>
        <taxon>Neoteleostei</taxon>
        <taxon>Acanthomorphata</taxon>
        <taxon>Gobiaria</taxon>
        <taxon>Kurtiformes</taxon>
        <taxon>Apogonoidei</taxon>
        <taxon>Apogonidae</taxon>
        <taxon>Apogoninae</taxon>
        <taxon>Sphaeramia</taxon>
    </lineage>
</organism>
<evidence type="ECO:0000256" key="4">
    <source>
        <dbReference type="ARBA" id="ARBA00023079"/>
    </source>
</evidence>
<keyword evidence="3" id="KW-0408">Iron</keyword>
<dbReference type="AlphaFoldDB" id="A0A672Z8E6"/>
<dbReference type="GO" id="GO:0005737">
    <property type="term" value="C:cytoplasm"/>
    <property type="evidence" value="ECO:0007669"/>
    <property type="project" value="TreeGrafter"/>
</dbReference>
<dbReference type="PANTHER" id="PTHR28657:SF4">
    <property type="entry name" value="INDOLEAMINE 2,3-DIOXYGENASE 2"/>
    <property type="match status" value="1"/>
</dbReference>
<dbReference type="Proteomes" id="UP000472271">
    <property type="component" value="Chromosome 9"/>
</dbReference>
<dbReference type="Pfam" id="PF01231">
    <property type="entry name" value="IDO"/>
    <property type="match status" value="1"/>
</dbReference>
<accession>A0A672Z8E6</accession>
<protein>
    <submittedName>
        <fullName evidence="5">Indoleamine 2,3-dioxygenase 2-like</fullName>
    </submittedName>
</protein>
<dbReference type="GO" id="GO:0004833">
    <property type="term" value="F:L-tryptophan 2,3-dioxygenase activity"/>
    <property type="evidence" value="ECO:0007669"/>
    <property type="project" value="TreeGrafter"/>
</dbReference>
<keyword evidence="2" id="KW-0479">Metal-binding</keyword>
<evidence type="ECO:0000313" key="5">
    <source>
        <dbReference type="Ensembl" id="ENSSORP00005012813.1"/>
    </source>
</evidence>
<dbReference type="PANTHER" id="PTHR28657">
    <property type="entry name" value="INDOLEAMINE 2,3-DIOXYGENASE"/>
    <property type="match status" value="1"/>
</dbReference>
<comment type="similarity">
    <text evidence="1">Belongs to the indoleamine 2,3-dioxygenase family.</text>
</comment>
<gene>
    <name evidence="5" type="primary">ido1</name>
</gene>
<name>A0A672Z8E6_9TELE</name>
<dbReference type="GO" id="GO:0020037">
    <property type="term" value="F:heme binding"/>
    <property type="evidence" value="ECO:0007669"/>
    <property type="project" value="InterPro"/>
</dbReference>
<reference evidence="5" key="3">
    <citation type="submission" date="2025-09" db="UniProtKB">
        <authorList>
            <consortium name="Ensembl"/>
        </authorList>
    </citation>
    <scope>IDENTIFICATION</scope>
</reference>
<evidence type="ECO:0000256" key="2">
    <source>
        <dbReference type="ARBA" id="ARBA00022723"/>
    </source>
</evidence>
<evidence type="ECO:0000256" key="3">
    <source>
        <dbReference type="ARBA" id="ARBA00023004"/>
    </source>
</evidence>
<dbReference type="InterPro" id="IPR000898">
    <property type="entry name" value="Indolamine_dOase"/>
</dbReference>
<dbReference type="SUPFAM" id="SSF140959">
    <property type="entry name" value="Indolic compounds 2,3-dioxygenase-like"/>
    <property type="match status" value="1"/>
</dbReference>
<reference evidence="5" key="1">
    <citation type="submission" date="2019-06" db="EMBL/GenBank/DDBJ databases">
        <authorList>
            <consortium name="Wellcome Sanger Institute Data Sharing"/>
        </authorList>
    </citation>
    <scope>NUCLEOTIDE SEQUENCE [LARGE SCALE GENOMIC DNA]</scope>
</reference>